<proteinExistence type="predicted"/>
<dbReference type="AlphaFoldDB" id="A0A127QFR1"/>
<evidence type="ECO:0000313" key="2">
    <source>
        <dbReference type="Proteomes" id="UP000071778"/>
    </source>
</evidence>
<sequence>MCQNPECGFCFVARLEIARTLSLSSIPKPGVNVPLSQHINWSAIQQLP</sequence>
<keyword evidence="2" id="KW-1185">Reference proteome</keyword>
<protein>
    <submittedName>
        <fullName evidence="1">Ogr/Delta-like zinc finger family protein</fullName>
    </submittedName>
</protein>
<organism evidence="1 2">
    <name type="scientific">Collimonas arenae</name>
    <dbReference type="NCBI Taxonomy" id="279058"/>
    <lineage>
        <taxon>Bacteria</taxon>
        <taxon>Pseudomonadati</taxon>
        <taxon>Pseudomonadota</taxon>
        <taxon>Betaproteobacteria</taxon>
        <taxon>Burkholderiales</taxon>
        <taxon>Oxalobacteraceae</taxon>
        <taxon>Collimonas</taxon>
    </lineage>
</organism>
<accession>A0A127QFR1</accession>
<evidence type="ECO:0000313" key="1">
    <source>
        <dbReference type="EMBL" id="AMP08903.1"/>
    </source>
</evidence>
<dbReference type="Proteomes" id="UP000071778">
    <property type="component" value="Chromosome"/>
</dbReference>
<dbReference type="PATRIC" id="fig|279058.18.peg.1101"/>
<dbReference type="EMBL" id="CP013235">
    <property type="protein sequence ID" value="AMP08903.1"/>
    <property type="molecule type" value="Genomic_DNA"/>
</dbReference>
<gene>
    <name evidence="1" type="ORF">CAter282_1108</name>
</gene>
<name>A0A127QFR1_9BURK</name>
<reference evidence="1 2" key="1">
    <citation type="submission" date="2015-11" db="EMBL/GenBank/DDBJ databases">
        <title>Exploring the genomic traits of fungus-feeding bacterial genus Collimonas.</title>
        <authorList>
            <person name="Song C."/>
            <person name="Schmidt R."/>
            <person name="de Jager V."/>
            <person name="Krzyzanowska D."/>
            <person name="Jongedijk E."/>
            <person name="Cankar K."/>
            <person name="Beekwilder J."/>
            <person name="van Veen A."/>
            <person name="de Boer W."/>
            <person name="van Veen J.A."/>
            <person name="Garbeva P."/>
        </authorList>
    </citation>
    <scope>NUCLEOTIDE SEQUENCE [LARGE SCALE GENOMIC DNA]</scope>
    <source>
        <strain evidence="1 2">Ter282</strain>
    </source>
</reference>